<protein>
    <recommendedName>
        <fullName evidence="3">Beta-ketoacyl synthase C-terminal domain-containing protein</fullName>
    </recommendedName>
</protein>
<dbReference type="InterPro" id="IPR016039">
    <property type="entry name" value="Thiolase-like"/>
</dbReference>
<dbReference type="OrthoDB" id="9808669at2"/>
<accession>A0A4U1HQU6</accession>
<evidence type="ECO:0008006" key="3">
    <source>
        <dbReference type="Google" id="ProtNLM"/>
    </source>
</evidence>
<reference evidence="1 2" key="1">
    <citation type="submission" date="2019-04" db="EMBL/GenBank/DDBJ databases">
        <title>Trinickia sp. 7GSK02, isolated from subtropical forest soil.</title>
        <authorList>
            <person name="Gao Z.-H."/>
            <person name="Qiu L.-H."/>
        </authorList>
    </citation>
    <scope>NUCLEOTIDE SEQUENCE [LARGE SCALE GENOMIC DNA]</scope>
    <source>
        <strain evidence="1 2">7GSK02</strain>
    </source>
</reference>
<comment type="caution">
    <text evidence="1">The sequence shown here is derived from an EMBL/GenBank/DDBJ whole genome shotgun (WGS) entry which is preliminary data.</text>
</comment>
<keyword evidence="2" id="KW-1185">Reference proteome</keyword>
<dbReference type="AlphaFoldDB" id="A0A4U1HQU6"/>
<sequence length="162" mass="18021">MKIALECELNLTGRVIESISRISAAHDTRFDSTNAILSVSGGDARTHLGIRSISGSFALFKGDPNGSRHRRSRGRWGICKAQREPWRPAVTIRAMRAGVFPHTLNTKSIDESAERLDVIVGRPRKMSEEYAMVNSFGFGGVGASYAYMRFSRVNRERMGNPF</sequence>
<name>A0A4U1HQU6_9BURK</name>
<dbReference type="Gene3D" id="3.40.47.10">
    <property type="match status" value="1"/>
</dbReference>
<gene>
    <name evidence="1" type="ORF">FAZ69_28330</name>
</gene>
<dbReference type="GO" id="GO:0016746">
    <property type="term" value="F:acyltransferase activity"/>
    <property type="evidence" value="ECO:0007669"/>
    <property type="project" value="InterPro"/>
</dbReference>
<dbReference type="RefSeq" id="WP_136898407.1">
    <property type="nucleotide sequence ID" value="NZ_SWJE01000019.1"/>
</dbReference>
<proteinExistence type="predicted"/>
<evidence type="ECO:0000313" key="1">
    <source>
        <dbReference type="EMBL" id="TKC81246.1"/>
    </source>
</evidence>
<dbReference type="Proteomes" id="UP000305539">
    <property type="component" value="Unassembled WGS sequence"/>
</dbReference>
<dbReference type="EMBL" id="SWJE01000019">
    <property type="protein sequence ID" value="TKC81246.1"/>
    <property type="molecule type" value="Genomic_DNA"/>
</dbReference>
<dbReference type="SUPFAM" id="SSF53901">
    <property type="entry name" value="Thiolase-like"/>
    <property type="match status" value="1"/>
</dbReference>
<organism evidence="1 2">
    <name type="scientific">Trinickia terrae</name>
    <dbReference type="NCBI Taxonomy" id="2571161"/>
    <lineage>
        <taxon>Bacteria</taxon>
        <taxon>Pseudomonadati</taxon>
        <taxon>Pseudomonadota</taxon>
        <taxon>Betaproteobacteria</taxon>
        <taxon>Burkholderiales</taxon>
        <taxon>Burkholderiaceae</taxon>
        <taxon>Trinickia</taxon>
    </lineage>
</organism>
<evidence type="ECO:0000313" key="2">
    <source>
        <dbReference type="Proteomes" id="UP000305539"/>
    </source>
</evidence>